<organism evidence="1 2">
    <name type="scientific">Flavobacterium tibetense</name>
    <dbReference type="NCBI Taxonomy" id="2233533"/>
    <lineage>
        <taxon>Bacteria</taxon>
        <taxon>Pseudomonadati</taxon>
        <taxon>Bacteroidota</taxon>
        <taxon>Flavobacteriia</taxon>
        <taxon>Flavobacteriales</taxon>
        <taxon>Flavobacteriaceae</taxon>
        <taxon>Flavobacterium</taxon>
    </lineage>
</organism>
<sequence length="238" mass="27519">MKRIIFVLIFTLFFSYVKSQEKIQNIIIPEKFDFFKEANQYNLNYLLKAFFDKEGFFTIYDSELSEDSPIDSCAFVYPTLKHEKNFFITKILVEIKDCNGNILLKSVEGTSRDKSYKKANNESLRIALNSLRGKLNFKAKTSTKPVVTVIAKKADEPQIIKNNEKSLLRLYSIPTQTGYKLVDEVPNVIFELTKSSSPDIFIAKKGNLQGLFVKKENNWLFEYNDGNQLISEKVDVKF</sequence>
<evidence type="ECO:0000313" key="1">
    <source>
        <dbReference type="EMBL" id="RBA27936.1"/>
    </source>
</evidence>
<evidence type="ECO:0000313" key="2">
    <source>
        <dbReference type="Proteomes" id="UP000253319"/>
    </source>
</evidence>
<accession>A0A365P099</accession>
<dbReference type="EMBL" id="QLST01000011">
    <property type="protein sequence ID" value="RBA27936.1"/>
    <property type="molecule type" value="Genomic_DNA"/>
</dbReference>
<dbReference type="Proteomes" id="UP000253319">
    <property type="component" value="Unassembled WGS sequence"/>
</dbReference>
<reference evidence="1 2" key="1">
    <citation type="submission" date="2018-06" db="EMBL/GenBank/DDBJ databases">
        <title>Flavobacterium tibetense sp. nov., isolated from a wetland YonghuCo on Tibetan Plateau.</title>
        <authorList>
            <person name="Xing P."/>
            <person name="Phurbu D."/>
            <person name="Lu H."/>
        </authorList>
    </citation>
    <scope>NUCLEOTIDE SEQUENCE [LARGE SCALE GENOMIC DNA]</scope>
    <source>
        <strain evidence="1 2">YH5</strain>
    </source>
</reference>
<protein>
    <submittedName>
        <fullName evidence="1">Uncharacterized protein</fullName>
    </submittedName>
</protein>
<name>A0A365P099_9FLAO</name>
<gene>
    <name evidence="1" type="ORF">DPN68_09605</name>
</gene>
<proteinExistence type="predicted"/>
<dbReference type="AlphaFoldDB" id="A0A365P099"/>
<keyword evidence="2" id="KW-1185">Reference proteome</keyword>
<comment type="caution">
    <text evidence="1">The sequence shown here is derived from an EMBL/GenBank/DDBJ whole genome shotgun (WGS) entry which is preliminary data.</text>
</comment>
<dbReference type="RefSeq" id="WP_113989440.1">
    <property type="nucleotide sequence ID" value="NZ_QLST01000011.1"/>
</dbReference>
<dbReference type="OrthoDB" id="1274006at2"/>